<name>A0ABY9THU4_9GAMM</name>
<organism evidence="3 4">
    <name type="scientific">Thalassotalea nanhaiensis</name>
    <dbReference type="NCBI Taxonomy" id="3065648"/>
    <lineage>
        <taxon>Bacteria</taxon>
        <taxon>Pseudomonadati</taxon>
        <taxon>Pseudomonadota</taxon>
        <taxon>Gammaproteobacteria</taxon>
        <taxon>Alteromonadales</taxon>
        <taxon>Colwelliaceae</taxon>
        <taxon>Thalassotalea</taxon>
    </lineage>
</organism>
<evidence type="ECO:0000313" key="3">
    <source>
        <dbReference type="EMBL" id="WNC68250.1"/>
    </source>
</evidence>
<keyword evidence="2 3" id="KW-0378">Hydrolase</keyword>
<dbReference type="PANTHER" id="PTHR31793:SF27">
    <property type="entry name" value="NOVEL THIOESTERASE SUPERFAMILY DOMAIN AND SAPOSIN A-TYPE DOMAIN CONTAINING PROTEIN (0610012H03RIK)"/>
    <property type="match status" value="1"/>
</dbReference>
<dbReference type="SUPFAM" id="SSF54637">
    <property type="entry name" value="Thioesterase/thiol ester dehydrase-isomerase"/>
    <property type="match status" value="1"/>
</dbReference>
<evidence type="ECO:0000256" key="2">
    <source>
        <dbReference type="ARBA" id="ARBA00022801"/>
    </source>
</evidence>
<gene>
    <name evidence="3" type="ORF">RI845_17195</name>
</gene>
<dbReference type="Gene3D" id="3.10.129.10">
    <property type="entry name" value="Hotdog Thioesterase"/>
    <property type="match status" value="1"/>
</dbReference>
<dbReference type="Pfam" id="PF13279">
    <property type="entry name" value="4HBT_2"/>
    <property type="match status" value="1"/>
</dbReference>
<keyword evidence="4" id="KW-1185">Reference proteome</keyword>
<dbReference type="EMBL" id="CP134146">
    <property type="protein sequence ID" value="WNC68250.1"/>
    <property type="molecule type" value="Genomic_DNA"/>
</dbReference>
<dbReference type="PANTHER" id="PTHR31793">
    <property type="entry name" value="4-HYDROXYBENZOYL-COA THIOESTERASE FAMILY MEMBER"/>
    <property type="match status" value="1"/>
</dbReference>
<dbReference type="GO" id="GO:0016787">
    <property type="term" value="F:hydrolase activity"/>
    <property type="evidence" value="ECO:0007669"/>
    <property type="project" value="UniProtKB-KW"/>
</dbReference>
<dbReference type="InterPro" id="IPR050563">
    <property type="entry name" value="4-hydroxybenzoyl-CoA_TE"/>
</dbReference>
<dbReference type="Proteomes" id="UP001248581">
    <property type="component" value="Chromosome"/>
</dbReference>
<proteinExistence type="inferred from homology"/>
<accession>A0ABY9THU4</accession>
<dbReference type="CDD" id="cd00586">
    <property type="entry name" value="4HBT"/>
    <property type="match status" value="1"/>
</dbReference>
<reference evidence="4" key="1">
    <citation type="submission" date="2023-09" db="EMBL/GenBank/DDBJ databases">
        <authorList>
            <person name="Li S."/>
            <person name="Li X."/>
            <person name="Zhang C."/>
            <person name="Zhao Z."/>
        </authorList>
    </citation>
    <scope>NUCLEOTIDE SEQUENCE [LARGE SCALE GENOMIC DNA]</scope>
    <source>
        <strain evidence="4">SQ345</strain>
    </source>
</reference>
<evidence type="ECO:0000256" key="1">
    <source>
        <dbReference type="ARBA" id="ARBA00005953"/>
    </source>
</evidence>
<evidence type="ECO:0000313" key="4">
    <source>
        <dbReference type="Proteomes" id="UP001248581"/>
    </source>
</evidence>
<comment type="similarity">
    <text evidence="1">Belongs to the 4-hydroxybenzoyl-CoA thioesterase family.</text>
</comment>
<protein>
    <submittedName>
        <fullName evidence="3">Thioesterase family protein</fullName>
        <ecNumber evidence="3">3.1.2.-</ecNumber>
    </submittedName>
</protein>
<dbReference type="InterPro" id="IPR029069">
    <property type="entry name" value="HotDog_dom_sf"/>
</dbReference>
<dbReference type="RefSeq" id="WP_348387407.1">
    <property type="nucleotide sequence ID" value="NZ_CP134146.1"/>
</dbReference>
<dbReference type="EC" id="3.1.2.-" evidence="3"/>
<sequence length="131" mass="15151">MFSEIITPRFSDTDALGHIGNTAIPIWFEGARNPVFKILSPKLDLQKWPMILAKTEIEFHAQLFFGEDIEVKTYLSKVGNTSFHVYQEIWQQDQKCASGTAIMVYYCFESQKSKPIPDEMRSKLTEHLYQA</sequence>